<evidence type="ECO:0000313" key="4">
    <source>
        <dbReference type="EMBL" id="GIM69635.1"/>
    </source>
</evidence>
<dbReference type="PANTHER" id="PTHR43877:SF1">
    <property type="entry name" value="ACETYLTRANSFERASE"/>
    <property type="match status" value="1"/>
</dbReference>
<sequence>MSASVRAATSGDVAAICRICTAAYRDTYAGLVPDDYVERVIAEFYEPGRVTGEIAANPPAWLGYQVVEEDGRVLGTAGGGTTAPGVGELFVIYLDPAERGHGLGTLLLNRIIEQVTALGAREVWASVVVDNDKGIPFYRARGFEQMGKRKAYGAGPDDDVWTWRMRRLIP</sequence>
<dbReference type="GO" id="GO:0016747">
    <property type="term" value="F:acyltransferase activity, transferring groups other than amino-acyl groups"/>
    <property type="evidence" value="ECO:0007669"/>
    <property type="project" value="InterPro"/>
</dbReference>
<dbReference type="PROSITE" id="PS51186">
    <property type="entry name" value="GNAT"/>
    <property type="match status" value="1"/>
</dbReference>
<evidence type="ECO:0000256" key="1">
    <source>
        <dbReference type="ARBA" id="ARBA00022679"/>
    </source>
</evidence>
<keyword evidence="1" id="KW-0808">Transferase</keyword>
<feature type="domain" description="N-acetyltransferase" evidence="3">
    <location>
        <begin position="3"/>
        <end position="170"/>
    </location>
</feature>
<organism evidence="4 5">
    <name type="scientific">Actinoplanes auranticolor</name>
    <dbReference type="NCBI Taxonomy" id="47988"/>
    <lineage>
        <taxon>Bacteria</taxon>
        <taxon>Bacillati</taxon>
        <taxon>Actinomycetota</taxon>
        <taxon>Actinomycetes</taxon>
        <taxon>Micromonosporales</taxon>
        <taxon>Micromonosporaceae</taxon>
        <taxon>Actinoplanes</taxon>
    </lineage>
</organism>
<accession>A0A919SDA4</accession>
<comment type="caution">
    <text evidence="4">The sequence shown here is derived from an EMBL/GenBank/DDBJ whole genome shotgun (WGS) entry which is preliminary data.</text>
</comment>
<dbReference type="InterPro" id="IPR016181">
    <property type="entry name" value="Acyl_CoA_acyltransferase"/>
</dbReference>
<proteinExistence type="predicted"/>
<dbReference type="CDD" id="cd04301">
    <property type="entry name" value="NAT_SF"/>
    <property type="match status" value="1"/>
</dbReference>
<evidence type="ECO:0000256" key="2">
    <source>
        <dbReference type="ARBA" id="ARBA00023315"/>
    </source>
</evidence>
<gene>
    <name evidence="4" type="ORF">Aau02nite_37030</name>
</gene>
<evidence type="ECO:0000259" key="3">
    <source>
        <dbReference type="PROSITE" id="PS51186"/>
    </source>
</evidence>
<keyword evidence="5" id="KW-1185">Reference proteome</keyword>
<reference evidence="4" key="1">
    <citation type="submission" date="2021-03" db="EMBL/GenBank/DDBJ databases">
        <title>Whole genome shotgun sequence of Actinoplanes auranticolor NBRC 12245.</title>
        <authorList>
            <person name="Komaki H."/>
            <person name="Tamura T."/>
        </authorList>
    </citation>
    <scope>NUCLEOTIDE SEQUENCE</scope>
    <source>
        <strain evidence="4">NBRC 12245</strain>
    </source>
</reference>
<dbReference type="RefSeq" id="WP_212989676.1">
    <property type="nucleotide sequence ID" value="NZ_BAABEA010000039.1"/>
</dbReference>
<keyword evidence="2" id="KW-0012">Acyltransferase</keyword>
<dbReference type="InterPro" id="IPR050832">
    <property type="entry name" value="Bact_Acetyltransf"/>
</dbReference>
<protein>
    <submittedName>
        <fullName evidence="4">N-acetyltransferase</fullName>
    </submittedName>
</protein>
<dbReference type="SUPFAM" id="SSF55729">
    <property type="entry name" value="Acyl-CoA N-acyltransferases (Nat)"/>
    <property type="match status" value="1"/>
</dbReference>
<dbReference type="AlphaFoldDB" id="A0A919SDA4"/>
<dbReference type="Proteomes" id="UP000681340">
    <property type="component" value="Unassembled WGS sequence"/>
</dbReference>
<dbReference type="PANTHER" id="PTHR43877">
    <property type="entry name" value="AMINOALKYLPHOSPHONATE N-ACETYLTRANSFERASE-RELATED-RELATED"/>
    <property type="match status" value="1"/>
</dbReference>
<name>A0A919SDA4_9ACTN</name>
<dbReference type="Gene3D" id="3.40.630.30">
    <property type="match status" value="1"/>
</dbReference>
<dbReference type="Pfam" id="PF00583">
    <property type="entry name" value="Acetyltransf_1"/>
    <property type="match status" value="1"/>
</dbReference>
<dbReference type="EMBL" id="BOQL01000028">
    <property type="protein sequence ID" value="GIM69635.1"/>
    <property type="molecule type" value="Genomic_DNA"/>
</dbReference>
<dbReference type="InterPro" id="IPR000182">
    <property type="entry name" value="GNAT_dom"/>
</dbReference>
<evidence type="ECO:0000313" key="5">
    <source>
        <dbReference type="Proteomes" id="UP000681340"/>
    </source>
</evidence>